<proteinExistence type="predicted"/>
<sequence length="851" mass="93610">MLERLTAHTDAAVERLGGKAAGLVRLLAAGLTVPEAWVVPADISLDPAARESALADLDSWWAHVRADHPDAVWAVRSSAVAEDLDGASFAGIYETALGLASLEEIRRAIEKCWAANESTRADVYRAAHDCDAGGGIALVVQRMIQPTAAGVLLTANPRRPFADEIVIDSVWGLGEALVSGRVDPDSYVVERSTGRLRTRRIAAKRVELVYHKSLTERCVAPERQLESSLDEHDLAALYDCATVVIRAIGPRRDLEWAIEEGLVYVLQDRPITGLPSSTPDNVWSRKWGDEYKSEYALPLTADLTAGWMDIPMFIEMLLLQGRPDLAVREPFKLVNGYLYMDGSYVVRLAGSFPKSLRHKMFGDLFTPLWLDRIMAEPWRPGSTLAFALGPYRDRARGSAARNLRAMDRHCAQIDALIVPKLRQDYSALDLREWRRQVDEVETFAQDHFRIIRWGMGVHNSTMHRLLAGLLASQAGDEDGALYAALISGLPGTHTAKINTQLWELAALAREDGSLAAALCEQRSWSQLQRDFPQAPFCRRFADFLLAHGHRSSSREIASPRWHEQPDVVLGLIRAQLQPGAQSVDPRIAEQQAVARRVAAFNEVVTRLRRKPLGGLRARLFRSICARTQVFTVYRENQRYHLDYLHAQLRALVCEQARRLVERGLLGAVDDVFLLTGDEFWAALAGAADPIDYAALERRRSNYLTYRHRVPATYLFDDVETEGELCEGDSVAQASPGAITGLGVSRGSARGRTRCVEELADLGDVRPGEVLVAKTIDPGWTSVFPMLAGLITESGGMLSHGAILAREYHLPTVTAVPAATSTLPTGTLVDVDGTAGVVKVVDDATLQPPAAS</sequence>
<dbReference type="Gene3D" id="3.50.30.10">
    <property type="entry name" value="Phosphohistidine domain"/>
    <property type="match status" value="1"/>
</dbReference>
<dbReference type="GeneID" id="83629740"/>
<evidence type="ECO:0000259" key="1">
    <source>
        <dbReference type="Pfam" id="PF00391"/>
    </source>
</evidence>
<name>A0A9P3UWJ6_9MYCO</name>
<dbReference type="GO" id="GO:0016301">
    <property type="term" value="F:kinase activity"/>
    <property type="evidence" value="ECO:0007669"/>
    <property type="project" value="InterPro"/>
</dbReference>
<keyword evidence="5" id="KW-1185">Reference proteome</keyword>
<evidence type="ECO:0000259" key="2">
    <source>
        <dbReference type="Pfam" id="PF01326"/>
    </source>
</evidence>
<feature type="domain" description="Pyruvate phosphate dikinase AMP/ATP-binding" evidence="2">
    <location>
        <begin position="71"/>
        <end position="280"/>
    </location>
</feature>
<organism evidence="4 5">
    <name type="scientific">Mycobacterium kiyosense</name>
    <dbReference type="NCBI Taxonomy" id="2871094"/>
    <lineage>
        <taxon>Bacteria</taxon>
        <taxon>Bacillati</taxon>
        <taxon>Actinomycetota</taxon>
        <taxon>Actinomycetes</taxon>
        <taxon>Mycobacteriales</taxon>
        <taxon>Mycobacteriaceae</taxon>
        <taxon>Mycobacterium</taxon>
    </lineage>
</organism>
<dbReference type="SUPFAM" id="SSF52009">
    <property type="entry name" value="Phosphohistidine domain"/>
    <property type="match status" value="1"/>
</dbReference>
<dbReference type="AlphaFoldDB" id="A0A9P3UWJ6"/>
<dbReference type="GO" id="GO:0005524">
    <property type="term" value="F:ATP binding"/>
    <property type="evidence" value="ECO:0007669"/>
    <property type="project" value="InterPro"/>
</dbReference>
<dbReference type="Proteomes" id="UP001064782">
    <property type="component" value="Unassembled WGS sequence"/>
</dbReference>
<evidence type="ECO:0000313" key="3">
    <source>
        <dbReference type="EMBL" id="GLB81782.1"/>
    </source>
</evidence>
<dbReference type="Pfam" id="PF01326">
    <property type="entry name" value="PPDK_N"/>
    <property type="match status" value="1"/>
</dbReference>
<dbReference type="InterPro" id="IPR013815">
    <property type="entry name" value="ATP_grasp_subdomain_1"/>
</dbReference>
<comment type="caution">
    <text evidence="4">The sequence shown here is derived from an EMBL/GenBank/DDBJ whole genome shotgun (WGS) entry which is preliminary data.</text>
</comment>
<dbReference type="InterPro" id="IPR008279">
    <property type="entry name" value="PEP-util_enz_mobile_dom"/>
</dbReference>
<dbReference type="Proteomes" id="UP001165663">
    <property type="component" value="Unassembled WGS sequence"/>
</dbReference>
<dbReference type="Gene3D" id="3.30.1490.20">
    <property type="entry name" value="ATP-grasp fold, A domain"/>
    <property type="match status" value="1"/>
</dbReference>
<accession>A0A9P3UWJ6</accession>
<reference evidence="4" key="1">
    <citation type="submission" date="2022-08" db="EMBL/GenBank/DDBJ databases">
        <title>Mycobacterium kiyosense sp. nov., scotochromogenic slow-glowing species isolated from respiratory specimens.</title>
        <authorList>
            <person name="Fukano H."/>
            <person name="Kazumi Y."/>
            <person name="Sakagami N."/>
            <person name="Ato M."/>
            <person name="Mitarai S."/>
            <person name="Hoshino Y."/>
        </authorList>
    </citation>
    <scope>NUCLEOTIDE SEQUENCE</scope>
    <source>
        <strain evidence="4">1413</strain>
        <strain evidence="3">SRL2020-028</strain>
    </source>
</reference>
<dbReference type="InterPro" id="IPR051549">
    <property type="entry name" value="PEP_Utilizing_Enz"/>
</dbReference>
<dbReference type="RefSeq" id="WP_238304939.1">
    <property type="nucleotide sequence ID" value="NZ_BRXE01000006.1"/>
</dbReference>
<evidence type="ECO:0000313" key="4">
    <source>
        <dbReference type="EMBL" id="GLD29774.1"/>
    </source>
</evidence>
<dbReference type="Pfam" id="PF00391">
    <property type="entry name" value="PEP-utilizers"/>
    <property type="match status" value="1"/>
</dbReference>
<dbReference type="InterPro" id="IPR036637">
    <property type="entry name" value="Phosphohistidine_dom_sf"/>
</dbReference>
<dbReference type="Gene3D" id="3.30.470.20">
    <property type="entry name" value="ATP-grasp fold, B domain"/>
    <property type="match status" value="1"/>
</dbReference>
<dbReference type="PANTHER" id="PTHR43615:SF1">
    <property type="entry name" value="PPDK_N DOMAIN-CONTAINING PROTEIN"/>
    <property type="match status" value="1"/>
</dbReference>
<protein>
    <submittedName>
        <fullName evidence="4">Phosphoenolpyruvate synthase</fullName>
    </submittedName>
</protein>
<dbReference type="EMBL" id="BRZI01000008">
    <property type="protein sequence ID" value="GLD29774.1"/>
    <property type="molecule type" value="Genomic_DNA"/>
</dbReference>
<feature type="domain" description="PEP-utilising enzyme mobile" evidence="1">
    <location>
        <begin position="765"/>
        <end position="835"/>
    </location>
</feature>
<dbReference type="PANTHER" id="PTHR43615">
    <property type="entry name" value="PHOSPHOENOLPYRUVATE SYNTHASE-RELATED"/>
    <property type="match status" value="1"/>
</dbReference>
<evidence type="ECO:0000313" key="5">
    <source>
        <dbReference type="Proteomes" id="UP001064782"/>
    </source>
</evidence>
<dbReference type="EMBL" id="BRXE01000006">
    <property type="protein sequence ID" value="GLB81782.1"/>
    <property type="molecule type" value="Genomic_DNA"/>
</dbReference>
<dbReference type="SUPFAM" id="SSF56059">
    <property type="entry name" value="Glutathione synthetase ATP-binding domain-like"/>
    <property type="match status" value="1"/>
</dbReference>
<gene>
    <name evidence="4" type="ORF">Mkiyose1413_16570</name>
    <name evidence="3" type="ORF">SRL2020028_10380</name>
</gene>
<dbReference type="InterPro" id="IPR002192">
    <property type="entry name" value="PPDK_AMP/ATP-bd"/>
</dbReference>